<dbReference type="InterPro" id="IPR029044">
    <property type="entry name" value="Nucleotide-diphossugar_trans"/>
</dbReference>
<feature type="transmembrane region" description="Helical" evidence="2">
    <location>
        <begin position="261"/>
        <end position="285"/>
    </location>
</feature>
<dbReference type="AlphaFoldDB" id="A0A1H3FQ30"/>
<dbReference type="GO" id="GO:0016740">
    <property type="term" value="F:transferase activity"/>
    <property type="evidence" value="ECO:0007669"/>
    <property type="project" value="UniProtKB-KW"/>
</dbReference>
<reference evidence="6" key="1">
    <citation type="submission" date="2016-10" db="EMBL/GenBank/DDBJ databases">
        <authorList>
            <person name="Varghese N."/>
            <person name="Submissions S."/>
        </authorList>
    </citation>
    <scope>NUCLEOTIDE SEQUENCE [LARGE SCALE GENOMIC DNA]</scope>
    <source>
        <strain evidence="6">CGMCC 1.10118</strain>
    </source>
</reference>
<sequence length="409" mass="44354">MVSTKSTGEHQSASVALSKEGETDNILLGPESDVEPTVSVVMPTMNEEEGVETCIELVKDAVRRSGYSTEVVISDDSVDRTPEIAREAGAIVVEPDEPGYGYAYRYAFQHCRGDYIIIGDADTTYDFEQFPELLDPVVRGEADMVMGSRLEGEIRDGAMPPLHEYVGNPLLTKFLNVFYGAGVSDAHSGFRAFRADVLDELDLETAGMEFASEMIMAAGAQDLTIEEIPITYHEREGEATLESFQDGWRHVRFMLLNAPNYLFSVPGALMGLFGIGVMLAATYGVSIGGVTLGIHSAIAGSLFTLLAYQVASMGVFATLTSDPIQRPTDIVTTAVVEHMNLERMSTIGLLIFTAGAVYATWLVIRWASTGFQRLPMATGDVIAFTAIVVGAQTVFNAFFMSATVDQRRA</sequence>
<proteinExistence type="predicted"/>
<evidence type="ECO:0000256" key="1">
    <source>
        <dbReference type="SAM" id="MobiDB-lite"/>
    </source>
</evidence>
<feature type="domain" description="Glycosyltransferase 2-like" evidence="3">
    <location>
        <begin position="39"/>
        <end position="201"/>
    </location>
</feature>
<evidence type="ECO:0000259" key="4">
    <source>
        <dbReference type="Pfam" id="PF26629"/>
    </source>
</evidence>
<dbReference type="SUPFAM" id="SSF53448">
    <property type="entry name" value="Nucleotide-diphospho-sugar transferases"/>
    <property type="match status" value="1"/>
</dbReference>
<dbReference type="OrthoDB" id="147253at2157"/>
<evidence type="ECO:0000256" key="2">
    <source>
        <dbReference type="SAM" id="Phobius"/>
    </source>
</evidence>
<dbReference type="RefSeq" id="WP_089766645.1">
    <property type="nucleotide sequence ID" value="NZ_FNPB01000004.1"/>
</dbReference>
<dbReference type="CDD" id="cd04179">
    <property type="entry name" value="DPM_DPG-synthase_like"/>
    <property type="match status" value="1"/>
</dbReference>
<dbReference type="Pfam" id="PF00535">
    <property type="entry name" value="Glycos_transf_2"/>
    <property type="match status" value="1"/>
</dbReference>
<evidence type="ECO:0000313" key="5">
    <source>
        <dbReference type="EMBL" id="SDX92239.1"/>
    </source>
</evidence>
<organism evidence="5 6">
    <name type="scientific">Halobellus clavatus</name>
    <dbReference type="NCBI Taxonomy" id="660517"/>
    <lineage>
        <taxon>Archaea</taxon>
        <taxon>Methanobacteriati</taxon>
        <taxon>Methanobacteriota</taxon>
        <taxon>Stenosarchaea group</taxon>
        <taxon>Halobacteria</taxon>
        <taxon>Halobacteriales</taxon>
        <taxon>Haloferacaceae</taxon>
        <taxon>Halobellus</taxon>
    </lineage>
</organism>
<keyword evidence="2" id="KW-0812">Transmembrane</keyword>
<keyword evidence="2" id="KW-0472">Membrane</keyword>
<gene>
    <name evidence="5" type="ORF">SAMN04487946_10462</name>
</gene>
<protein>
    <submittedName>
        <fullName evidence="5">Glycosyltransferase involved in cell wall bisynthesis</fullName>
    </submittedName>
</protein>
<accession>A0A1H3FQ30</accession>
<keyword evidence="5" id="KW-0808">Transferase</keyword>
<dbReference type="STRING" id="660517.SAMN04487946_10462"/>
<feature type="transmembrane region" description="Helical" evidence="2">
    <location>
        <begin position="297"/>
        <end position="319"/>
    </location>
</feature>
<keyword evidence="2" id="KW-1133">Transmembrane helix</keyword>
<dbReference type="InterPro" id="IPR001173">
    <property type="entry name" value="Glyco_trans_2-like"/>
</dbReference>
<keyword evidence="6" id="KW-1185">Reference proteome</keyword>
<name>A0A1H3FQ30_9EURY</name>
<dbReference type="Gene3D" id="3.90.550.10">
    <property type="entry name" value="Spore Coat Polysaccharide Biosynthesis Protein SpsA, Chain A"/>
    <property type="match status" value="1"/>
</dbReference>
<feature type="domain" description="Low-salt glycan biosynthesis hexosyltransferase Agl6 C-terminal transmembrane region" evidence="4">
    <location>
        <begin position="321"/>
        <end position="402"/>
    </location>
</feature>
<evidence type="ECO:0000313" key="6">
    <source>
        <dbReference type="Proteomes" id="UP000199170"/>
    </source>
</evidence>
<evidence type="ECO:0000259" key="3">
    <source>
        <dbReference type="Pfam" id="PF00535"/>
    </source>
</evidence>
<dbReference type="InterPro" id="IPR058718">
    <property type="entry name" value="Agl6_TM_C"/>
</dbReference>
<dbReference type="EMBL" id="FNPB01000004">
    <property type="protein sequence ID" value="SDX92239.1"/>
    <property type="molecule type" value="Genomic_DNA"/>
</dbReference>
<dbReference type="InterPro" id="IPR050256">
    <property type="entry name" value="Glycosyltransferase_2"/>
</dbReference>
<feature type="transmembrane region" description="Helical" evidence="2">
    <location>
        <begin position="347"/>
        <end position="364"/>
    </location>
</feature>
<dbReference type="PANTHER" id="PTHR48090:SF7">
    <property type="entry name" value="RFBJ PROTEIN"/>
    <property type="match status" value="1"/>
</dbReference>
<dbReference type="Pfam" id="PF26629">
    <property type="entry name" value="GT2_TM_C"/>
    <property type="match status" value="1"/>
</dbReference>
<feature type="transmembrane region" description="Helical" evidence="2">
    <location>
        <begin position="376"/>
        <end position="399"/>
    </location>
</feature>
<dbReference type="Proteomes" id="UP000199170">
    <property type="component" value="Unassembled WGS sequence"/>
</dbReference>
<feature type="region of interest" description="Disordered" evidence="1">
    <location>
        <begin position="1"/>
        <end position="34"/>
    </location>
</feature>
<feature type="compositionally biased region" description="Polar residues" evidence="1">
    <location>
        <begin position="1"/>
        <end position="15"/>
    </location>
</feature>
<dbReference type="PANTHER" id="PTHR48090">
    <property type="entry name" value="UNDECAPRENYL-PHOSPHATE 4-DEOXY-4-FORMAMIDO-L-ARABINOSE TRANSFERASE-RELATED"/>
    <property type="match status" value="1"/>
</dbReference>